<dbReference type="EMBL" id="CAFZ01000084">
    <property type="protein sequence ID" value="CCA70495.1"/>
    <property type="molecule type" value="Genomic_DNA"/>
</dbReference>
<gene>
    <name evidence="2" type="ORF">PIIN_04432</name>
</gene>
<dbReference type="InterPro" id="IPR045340">
    <property type="entry name" value="DUF6533"/>
</dbReference>
<proteinExistence type="predicted"/>
<evidence type="ECO:0000313" key="2">
    <source>
        <dbReference type="EMBL" id="CCA70495.1"/>
    </source>
</evidence>
<keyword evidence="3" id="KW-1185">Reference proteome</keyword>
<organism evidence="2 3">
    <name type="scientific">Serendipita indica (strain DSM 11827)</name>
    <name type="common">Root endophyte fungus</name>
    <name type="synonym">Piriformospora indica</name>
    <dbReference type="NCBI Taxonomy" id="1109443"/>
    <lineage>
        <taxon>Eukaryota</taxon>
        <taxon>Fungi</taxon>
        <taxon>Dikarya</taxon>
        <taxon>Basidiomycota</taxon>
        <taxon>Agaricomycotina</taxon>
        <taxon>Agaricomycetes</taxon>
        <taxon>Sebacinales</taxon>
        <taxon>Serendipitaceae</taxon>
        <taxon>Serendipita</taxon>
    </lineage>
</organism>
<comment type="caution">
    <text evidence="2">The sequence shown here is derived from an EMBL/GenBank/DDBJ whole genome shotgun (WGS) entry which is preliminary data.</text>
</comment>
<sequence>MAALPAWLVLELEGIRNERLPIEKIAEYLYVTRLLNAVALAILCYDTIILFDEEVRYLWPKKMSLVKVLLYLVSTTNFDANSYSYAHRIGLFALHSPR</sequence>
<accession>G4TGN8</accession>
<dbReference type="HOGENOM" id="CLU_2334442_0_0_1"/>
<evidence type="ECO:0000259" key="1">
    <source>
        <dbReference type="Pfam" id="PF20151"/>
    </source>
</evidence>
<protein>
    <recommendedName>
        <fullName evidence="1">DUF6533 domain-containing protein</fullName>
    </recommendedName>
</protein>
<reference evidence="2 3" key="1">
    <citation type="journal article" date="2011" name="PLoS Pathog.">
        <title>Endophytic Life Strategies Decoded by Genome and Transcriptome Analyses of the Mutualistic Root Symbiont Piriformospora indica.</title>
        <authorList>
            <person name="Zuccaro A."/>
            <person name="Lahrmann U."/>
            <person name="Guldener U."/>
            <person name="Langen G."/>
            <person name="Pfiffi S."/>
            <person name="Biedenkopf D."/>
            <person name="Wong P."/>
            <person name="Samans B."/>
            <person name="Grimm C."/>
            <person name="Basiewicz M."/>
            <person name="Murat C."/>
            <person name="Martin F."/>
            <person name="Kogel K.H."/>
        </authorList>
    </citation>
    <scope>NUCLEOTIDE SEQUENCE [LARGE SCALE GENOMIC DNA]</scope>
    <source>
        <strain evidence="2 3">DSM 11827</strain>
    </source>
</reference>
<feature type="domain" description="DUF6533" evidence="1">
    <location>
        <begin position="36"/>
        <end position="73"/>
    </location>
</feature>
<name>G4TGN8_SERID</name>
<dbReference type="Pfam" id="PF20151">
    <property type="entry name" value="DUF6533"/>
    <property type="match status" value="1"/>
</dbReference>
<dbReference type="AlphaFoldDB" id="G4TGN8"/>
<dbReference type="InParanoid" id="G4TGN8"/>
<evidence type="ECO:0000313" key="3">
    <source>
        <dbReference type="Proteomes" id="UP000007148"/>
    </source>
</evidence>
<dbReference type="Proteomes" id="UP000007148">
    <property type="component" value="Unassembled WGS sequence"/>
</dbReference>
<dbReference type="OrthoDB" id="3242409at2759"/>